<feature type="transmembrane region" description="Helical" evidence="1">
    <location>
        <begin position="159"/>
        <end position="176"/>
    </location>
</feature>
<keyword evidence="1" id="KW-0472">Membrane</keyword>
<evidence type="ECO:0000256" key="1">
    <source>
        <dbReference type="SAM" id="Phobius"/>
    </source>
</evidence>
<evidence type="ECO:0000313" key="5">
    <source>
        <dbReference type="Proteomes" id="UP000439780"/>
    </source>
</evidence>
<sequence>MIKHALFVAGAAAAVSLAAPASAALTLIPSPTTCTTADSVCNWIVAGSTSAGSFSDSATFTLPQTGTTGSSITNSATTNMMTGAISGDIDFSRIFLTDTSGTEYDFSLTPTGLVETGNILLNTMMGTYTLTVQGSANTAATYGGNITYTAPTAAVPEPATWALLILGFGAVGFAMRKRGAKVVRNRAQLTFA</sequence>
<name>A0A845AEA8_9SPHN</name>
<gene>
    <name evidence="4" type="ORF">GRI58_08355</name>
</gene>
<dbReference type="RefSeq" id="WP_160753104.1">
    <property type="nucleotide sequence ID" value="NZ_WTYA01000005.1"/>
</dbReference>
<proteinExistence type="predicted"/>
<evidence type="ECO:0000313" key="4">
    <source>
        <dbReference type="EMBL" id="MXP28832.1"/>
    </source>
</evidence>
<dbReference type="InterPro" id="IPR013424">
    <property type="entry name" value="Ice-binding_C"/>
</dbReference>
<dbReference type="Proteomes" id="UP000439780">
    <property type="component" value="Unassembled WGS sequence"/>
</dbReference>
<feature type="signal peptide" evidence="2">
    <location>
        <begin position="1"/>
        <end position="23"/>
    </location>
</feature>
<keyword evidence="5" id="KW-1185">Reference proteome</keyword>
<feature type="chain" id="PRO_5032753260" evidence="2">
    <location>
        <begin position="24"/>
        <end position="192"/>
    </location>
</feature>
<dbReference type="Pfam" id="PF07589">
    <property type="entry name" value="PEP-CTERM"/>
    <property type="match status" value="1"/>
</dbReference>
<evidence type="ECO:0000256" key="2">
    <source>
        <dbReference type="SAM" id="SignalP"/>
    </source>
</evidence>
<keyword evidence="2" id="KW-0732">Signal</keyword>
<evidence type="ECO:0000259" key="3">
    <source>
        <dbReference type="Pfam" id="PF07589"/>
    </source>
</evidence>
<keyword evidence="1" id="KW-0812">Transmembrane</keyword>
<feature type="domain" description="Ice-binding protein C-terminal" evidence="3">
    <location>
        <begin position="154"/>
        <end position="178"/>
    </location>
</feature>
<keyword evidence="1" id="KW-1133">Transmembrane helix</keyword>
<accession>A0A845AEA8</accession>
<dbReference type="OrthoDB" id="9152028at2"/>
<dbReference type="EMBL" id="WTYA01000005">
    <property type="protein sequence ID" value="MXP28832.1"/>
    <property type="molecule type" value="Genomic_DNA"/>
</dbReference>
<dbReference type="NCBIfam" id="NF035944">
    <property type="entry name" value="PEPxxWA-CTERM"/>
    <property type="match status" value="1"/>
</dbReference>
<dbReference type="AlphaFoldDB" id="A0A845AEA8"/>
<organism evidence="4 5">
    <name type="scientific">Qipengyuania algicida</name>
    <dbReference type="NCBI Taxonomy" id="1836209"/>
    <lineage>
        <taxon>Bacteria</taxon>
        <taxon>Pseudomonadati</taxon>
        <taxon>Pseudomonadota</taxon>
        <taxon>Alphaproteobacteria</taxon>
        <taxon>Sphingomonadales</taxon>
        <taxon>Erythrobacteraceae</taxon>
        <taxon>Qipengyuania</taxon>
    </lineage>
</organism>
<dbReference type="NCBIfam" id="TIGR02595">
    <property type="entry name" value="PEP_CTERM"/>
    <property type="match status" value="1"/>
</dbReference>
<reference evidence="4 5" key="1">
    <citation type="submission" date="2019-12" db="EMBL/GenBank/DDBJ databases">
        <title>Genomic-based taxomic classification of the family Erythrobacteraceae.</title>
        <authorList>
            <person name="Xu L."/>
        </authorList>
    </citation>
    <scope>NUCLEOTIDE SEQUENCE [LARGE SCALE GENOMIC DNA]</scope>
    <source>
        <strain evidence="4 5">KEMB 9005-328</strain>
    </source>
</reference>
<comment type="caution">
    <text evidence="4">The sequence shown here is derived from an EMBL/GenBank/DDBJ whole genome shotgun (WGS) entry which is preliminary data.</text>
</comment>
<protein>
    <submittedName>
        <fullName evidence="4">PEPxxWA-CTERM sorting domain-containing protein</fullName>
    </submittedName>
</protein>
<dbReference type="NCBIfam" id="NF038126">
    <property type="entry name" value="PEP_CTERM_FxDxF"/>
    <property type="match status" value="1"/>
</dbReference>